<gene>
    <name evidence="3" type="ORF">A4S15_10855</name>
</gene>
<evidence type="ECO:0008006" key="5">
    <source>
        <dbReference type="Google" id="ProtNLM"/>
    </source>
</evidence>
<proteinExistence type="predicted"/>
<feature type="signal peptide" evidence="2">
    <location>
        <begin position="1"/>
        <end position="35"/>
    </location>
</feature>
<dbReference type="Gene3D" id="3.40.50.1820">
    <property type="entry name" value="alpha/beta hydrolase"/>
    <property type="match status" value="1"/>
</dbReference>
<keyword evidence="2" id="KW-0732">Signal</keyword>
<name>A0A1W9HW85_9HYPH</name>
<reference evidence="3 4" key="1">
    <citation type="journal article" date="2017" name="Water Res.">
        <title>Comammox in drinking water systems.</title>
        <authorList>
            <person name="Wang Y."/>
            <person name="Ma L."/>
            <person name="Mao Y."/>
            <person name="Jiang X."/>
            <person name="Xia Y."/>
            <person name="Yu K."/>
            <person name="Li B."/>
            <person name="Zhang T."/>
        </authorList>
    </citation>
    <scope>NUCLEOTIDE SEQUENCE [LARGE SCALE GENOMIC DNA]</scope>
    <source>
        <strain evidence="3">SG_bin8</strain>
    </source>
</reference>
<feature type="chain" id="PRO_5012213385" description="Dienelactone hydrolase domain-containing protein" evidence="2">
    <location>
        <begin position="36"/>
        <end position="290"/>
    </location>
</feature>
<dbReference type="InterPro" id="IPR029058">
    <property type="entry name" value="AB_hydrolase_fold"/>
</dbReference>
<organism evidence="3 4">
    <name type="scientific">Candidatus Raskinella chloraquaticus</name>
    <dbReference type="NCBI Taxonomy" id="1951219"/>
    <lineage>
        <taxon>Bacteria</taxon>
        <taxon>Pseudomonadati</taxon>
        <taxon>Pseudomonadota</taxon>
        <taxon>Alphaproteobacteria</taxon>
        <taxon>Hyphomicrobiales</taxon>
        <taxon>Phreatobacteraceae</taxon>
        <taxon>Candidatus Raskinella</taxon>
    </lineage>
</organism>
<sequence length="290" mass="29954">MREKATENGMTGKFASPAWLASGIFLASVLAPAHAAPRAASAPAEVITLKAASGGTEIPIYLHMPAGAGPFPLLVMSHGSPRDAERRSRLGSQTLSAQAEDYARSGVAVAVPIRRGYGGSGPWAENYGGCAVGNYTSAGLASAQDIRAALTVAKSQAGIDASRVVLIGVSAGGFGSVAAGGTGGIKGVVNFAGGRGSRGPNDVCQEEKLVAAMGRYGGSARAPQLWIYAENDLFFGPQLARRMYDAFTRSGGRATFIAAPSHGFDGHEYFYSGSWRATVDPFLKRIGVLR</sequence>
<dbReference type="SUPFAM" id="SSF53474">
    <property type="entry name" value="alpha/beta-Hydrolases"/>
    <property type="match status" value="1"/>
</dbReference>
<dbReference type="STRING" id="1827387.A4S15_10855"/>
<dbReference type="PANTHER" id="PTHR22946:SF9">
    <property type="entry name" value="POLYKETIDE TRANSFERASE AF380"/>
    <property type="match status" value="1"/>
</dbReference>
<dbReference type="EMBL" id="LWDL01000018">
    <property type="protein sequence ID" value="OQW51706.1"/>
    <property type="molecule type" value="Genomic_DNA"/>
</dbReference>
<dbReference type="AlphaFoldDB" id="A0A1W9HW85"/>
<comment type="caution">
    <text evidence="3">The sequence shown here is derived from an EMBL/GenBank/DDBJ whole genome shotgun (WGS) entry which is preliminary data.</text>
</comment>
<evidence type="ECO:0000313" key="4">
    <source>
        <dbReference type="Proteomes" id="UP000192872"/>
    </source>
</evidence>
<accession>A0A1W9HW85</accession>
<evidence type="ECO:0000256" key="2">
    <source>
        <dbReference type="SAM" id="SignalP"/>
    </source>
</evidence>
<dbReference type="GO" id="GO:0052689">
    <property type="term" value="F:carboxylic ester hydrolase activity"/>
    <property type="evidence" value="ECO:0007669"/>
    <property type="project" value="UniProtKB-ARBA"/>
</dbReference>
<evidence type="ECO:0000313" key="3">
    <source>
        <dbReference type="EMBL" id="OQW51706.1"/>
    </source>
</evidence>
<keyword evidence="1" id="KW-0378">Hydrolase</keyword>
<dbReference type="Proteomes" id="UP000192872">
    <property type="component" value="Unassembled WGS sequence"/>
</dbReference>
<dbReference type="InterPro" id="IPR050261">
    <property type="entry name" value="FrsA_esterase"/>
</dbReference>
<protein>
    <recommendedName>
        <fullName evidence="5">Dienelactone hydrolase domain-containing protein</fullName>
    </recommendedName>
</protein>
<dbReference type="PANTHER" id="PTHR22946">
    <property type="entry name" value="DIENELACTONE HYDROLASE DOMAIN-CONTAINING PROTEIN-RELATED"/>
    <property type="match status" value="1"/>
</dbReference>
<evidence type="ECO:0000256" key="1">
    <source>
        <dbReference type="ARBA" id="ARBA00022801"/>
    </source>
</evidence>